<comment type="caution">
    <text evidence="2">The sequence shown here is derived from an EMBL/GenBank/DDBJ whole genome shotgun (WGS) entry which is preliminary data.</text>
</comment>
<reference evidence="2" key="1">
    <citation type="journal article" date="2014" name="Int. J. Syst. Evol. Microbiol.">
        <title>Complete genome sequence of Corynebacterium casei LMG S-19264T (=DSM 44701T), isolated from a smear-ripened cheese.</title>
        <authorList>
            <consortium name="US DOE Joint Genome Institute (JGI-PGF)"/>
            <person name="Walter F."/>
            <person name="Albersmeier A."/>
            <person name="Kalinowski J."/>
            <person name="Ruckert C."/>
        </authorList>
    </citation>
    <scope>NUCLEOTIDE SEQUENCE</scope>
    <source>
        <strain evidence="2">CGMCC 1.15179</strain>
    </source>
</reference>
<sequence length="246" mass="26787">MEGLWMKTGSKNNLVIAGSGSTSGGNYNDVKINGEGRVNGDLECVHFRTNGKSEVKGGIQAESVQVHGVSKVAGEVKVQQFKVNGHAEVQADVKSEEVKVYGYAEIKGRLSSEEVEIKGGVSIKGDCEAERFSVKGGFHIEHMLNAGNIAIDLYRTSKVKEIGGEKITIRKPSHSLLDKVKMIFNLSGELSAESIEGDDIYLEHTRAKVVRGNHIHIGPGCEIDRVEYKGSFKSDKEAKVRDCVQQ</sequence>
<name>A0A8J2VHB0_9BACL</name>
<keyword evidence="3" id="KW-1185">Reference proteome</keyword>
<dbReference type="EMBL" id="BMHQ01000005">
    <property type="protein sequence ID" value="GGE15101.1"/>
    <property type="molecule type" value="Genomic_DNA"/>
</dbReference>
<evidence type="ECO:0000256" key="1">
    <source>
        <dbReference type="ARBA" id="ARBA00044755"/>
    </source>
</evidence>
<dbReference type="PANTHER" id="PTHR35024">
    <property type="entry name" value="HYPOTHETICAL CYTOSOLIC PROTEIN"/>
    <property type="match status" value="1"/>
</dbReference>
<dbReference type="InterPro" id="IPR007607">
    <property type="entry name" value="BacA/B"/>
</dbReference>
<evidence type="ECO:0000313" key="2">
    <source>
        <dbReference type="EMBL" id="GGE15101.1"/>
    </source>
</evidence>
<protein>
    <recommendedName>
        <fullName evidence="4">Polymer-forming cytoskeletal protein</fullName>
    </recommendedName>
</protein>
<dbReference type="PANTHER" id="PTHR35024:SF4">
    <property type="entry name" value="POLYMER-FORMING CYTOSKELETAL PROTEIN"/>
    <property type="match status" value="1"/>
</dbReference>
<dbReference type="Proteomes" id="UP000625210">
    <property type="component" value="Unassembled WGS sequence"/>
</dbReference>
<dbReference type="AlphaFoldDB" id="A0A8J2VHB0"/>
<gene>
    <name evidence="2" type="ORF">GCM10011571_15800</name>
</gene>
<proteinExistence type="inferred from homology"/>
<comment type="similarity">
    <text evidence="1">Belongs to the bactofilin family.</text>
</comment>
<organism evidence="2 3">
    <name type="scientific">Marinithermofilum abyssi</name>
    <dbReference type="NCBI Taxonomy" id="1571185"/>
    <lineage>
        <taxon>Bacteria</taxon>
        <taxon>Bacillati</taxon>
        <taxon>Bacillota</taxon>
        <taxon>Bacilli</taxon>
        <taxon>Bacillales</taxon>
        <taxon>Thermoactinomycetaceae</taxon>
        <taxon>Marinithermofilum</taxon>
    </lineage>
</organism>
<evidence type="ECO:0000313" key="3">
    <source>
        <dbReference type="Proteomes" id="UP000625210"/>
    </source>
</evidence>
<reference evidence="2" key="2">
    <citation type="submission" date="2020-09" db="EMBL/GenBank/DDBJ databases">
        <authorList>
            <person name="Sun Q."/>
            <person name="Zhou Y."/>
        </authorList>
    </citation>
    <scope>NUCLEOTIDE SEQUENCE</scope>
    <source>
        <strain evidence="2">CGMCC 1.15179</strain>
    </source>
</reference>
<accession>A0A8J2VHB0</accession>
<evidence type="ECO:0008006" key="4">
    <source>
        <dbReference type="Google" id="ProtNLM"/>
    </source>
</evidence>